<accession>A0AAV4N2C4</accession>
<name>A0AAV4N2C4_CAEEX</name>
<protein>
    <submittedName>
        <fullName evidence="1">Uncharacterized protein</fullName>
    </submittedName>
</protein>
<dbReference type="AlphaFoldDB" id="A0AAV4N2C4"/>
<organism evidence="1 2">
    <name type="scientific">Caerostris extrusa</name>
    <name type="common">Bark spider</name>
    <name type="synonym">Caerostris bankana</name>
    <dbReference type="NCBI Taxonomy" id="172846"/>
    <lineage>
        <taxon>Eukaryota</taxon>
        <taxon>Metazoa</taxon>
        <taxon>Ecdysozoa</taxon>
        <taxon>Arthropoda</taxon>
        <taxon>Chelicerata</taxon>
        <taxon>Arachnida</taxon>
        <taxon>Araneae</taxon>
        <taxon>Araneomorphae</taxon>
        <taxon>Entelegynae</taxon>
        <taxon>Araneoidea</taxon>
        <taxon>Araneidae</taxon>
        <taxon>Caerostris</taxon>
    </lineage>
</organism>
<dbReference type="Proteomes" id="UP001054945">
    <property type="component" value="Unassembled WGS sequence"/>
</dbReference>
<keyword evidence="2" id="KW-1185">Reference proteome</keyword>
<comment type="caution">
    <text evidence="1">The sequence shown here is derived from an EMBL/GenBank/DDBJ whole genome shotgun (WGS) entry which is preliminary data.</text>
</comment>
<gene>
    <name evidence="1" type="ORF">CEXT_804151</name>
</gene>
<evidence type="ECO:0000313" key="2">
    <source>
        <dbReference type="Proteomes" id="UP001054945"/>
    </source>
</evidence>
<sequence>MARRTRLQHGKAIIRTNQRGELRWFMEKAIFLPSQDIRTSGPNLNTQFRLRIKVHSDLAIGCREYSSSNCGMNKFYK</sequence>
<proteinExistence type="predicted"/>
<reference evidence="1 2" key="1">
    <citation type="submission" date="2021-06" db="EMBL/GenBank/DDBJ databases">
        <title>Caerostris extrusa draft genome.</title>
        <authorList>
            <person name="Kono N."/>
            <person name="Arakawa K."/>
        </authorList>
    </citation>
    <scope>NUCLEOTIDE SEQUENCE [LARGE SCALE GENOMIC DNA]</scope>
</reference>
<dbReference type="EMBL" id="BPLR01020444">
    <property type="protein sequence ID" value="GIX78868.1"/>
    <property type="molecule type" value="Genomic_DNA"/>
</dbReference>
<evidence type="ECO:0000313" key="1">
    <source>
        <dbReference type="EMBL" id="GIX78868.1"/>
    </source>
</evidence>